<protein>
    <recommendedName>
        <fullName evidence="4">DUF4625 domain-containing protein</fullName>
    </recommendedName>
</protein>
<keyword evidence="1" id="KW-0732">Signal</keyword>
<sequence>MKFFKQISLLFLLTTAFTFVGCNDEDPDTVGPTIEITNIPDNKEFKFGGELKMDIHFNDPNGVVEYQIEIYREDFTVNSFEFTKLVKIAAFSTDFTVYQGVLIPKEIENDKLYDEGNHIIKIIAVDYKGNISTYYKPIRIVYPAAE</sequence>
<dbReference type="EMBL" id="FOVI01000019">
    <property type="protein sequence ID" value="SFO07672.1"/>
    <property type="molecule type" value="Genomic_DNA"/>
</dbReference>
<feature type="signal peptide" evidence="1">
    <location>
        <begin position="1"/>
        <end position="20"/>
    </location>
</feature>
<feature type="chain" id="PRO_5011647704" description="DUF4625 domain-containing protein" evidence="1">
    <location>
        <begin position="21"/>
        <end position="146"/>
    </location>
</feature>
<organism evidence="2 3">
    <name type="scientific">Paenimyroides ummariense</name>
    <dbReference type="NCBI Taxonomy" id="913024"/>
    <lineage>
        <taxon>Bacteria</taxon>
        <taxon>Pseudomonadati</taxon>
        <taxon>Bacteroidota</taxon>
        <taxon>Flavobacteriia</taxon>
        <taxon>Flavobacteriales</taxon>
        <taxon>Flavobacteriaceae</taxon>
        <taxon>Paenimyroides</taxon>
    </lineage>
</organism>
<name>A0A1I5E855_9FLAO</name>
<dbReference type="RefSeq" id="WP_177205781.1">
    <property type="nucleotide sequence ID" value="NZ_FOVI01000019.1"/>
</dbReference>
<proteinExistence type="predicted"/>
<evidence type="ECO:0000256" key="1">
    <source>
        <dbReference type="SAM" id="SignalP"/>
    </source>
</evidence>
<gene>
    <name evidence="2" type="ORF">SAMN05421741_11929</name>
</gene>
<dbReference type="AlphaFoldDB" id="A0A1I5E855"/>
<evidence type="ECO:0008006" key="4">
    <source>
        <dbReference type="Google" id="ProtNLM"/>
    </source>
</evidence>
<dbReference type="Proteomes" id="UP000199036">
    <property type="component" value="Unassembled WGS sequence"/>
</dbReference>
<dbReference type="STRING" id="913024.SAMN05421741_11929"/>
<reference evidence="3" key="1">
    <citation type="submission" date="2016-10" db="EMBL/GenBank/DDBJ databases">
        <authorList>
            <person name="Varghese N."/>
            <person name="Submissions S."/>
        </authorList>
    </citation>
    <scope>NUCLEOTIDE SEQUENCE [LARGE SCALE GENOMIC DNA]</scope>
    <source>
        <strain evidence="3">DS-12</strain>
    </source>
</reference>
<dbReference type="Pfam" id="PF15418">
    <property type="entry name" value="DUF4625"/>
    <property type="match status" value="1"/>
</dbReference>
<dbReference type="InterPro" id="IPR027829">
    <property type="entry name" value="DUF4625"/>
</dbReference>
<accession>A0A1I5E855</accession>
<evidence type="ECO:0000313" key="2">
    <source>
        <dbReference type="EMBL" id="SFO07672.1"/>
    </source>
</evidence>
<dbReference type="PROSITE" id="PS51257">
    <property type="entry name" value="PROKAR_LIPOPROTEIN"/>
    <property type="match status" value="1"/>
</dbReference>
<evidence type="ECO:0000313" key="3">
    <source>
        <dbReference type="Proteomes" id="UP000199036"/>
    </source>
</evidence>
<keyword evidence="3" id="KW-1185">Reference proteome</keyword>